<dbReference type="SUPFAM" id="SSF53092">
    <property type="entry name" value="Creatinase/prolidase N-terminal domain"/>
    <property type="match status" value="1"/>
</dbReference>
<evidence type="ECO:0000256" key="1">
    <source>
        <dbReference type="ARBA" id="ARBA00001936"/>
    </source>
</evidence>
<dbReference type="EMBL" id="UINC01103319">
    <property type="protein sequence ID" value="SVC65605.1"/>
    <property type="molecule type" value="Genomic_DNA"/>
</dbReference>
<evidence type="ECO:0000256" key="3">
    <source>
        <dbReference type="ARBA" id="ARBA00022723"/>
    </source>
</evidence>
<feature type="domain" description="Aminopeptidase P N-terminal" evidence="6">
    <location>
        <begin position="2"/>
        <end position="130"/>
    </location>
</feature>
<feature type="non-terminal residue" evidence="7">
    <location>
        <position position="347"/>
    </location>
</feature>
<evidence type="ECO:0000256" key="4">
    <source>
        <dbReference type="ARBA" id="ARBA00022801"/>
    </source>
</evidence>
<organism evidence="7">
    <name type="scientific">marine metagenome</name>
    <dbReference type="NCBI Taxonomy" id="408172"/>
    <lineage>
        <taxon>unclassified sequences</taxon>
        <taxon>metagenomes</taxon>
        <taxon>ecological metagenomes</taxon>
    </lineage>
</organism>
<dbReference type="Gene3D" id="3.40.350.10">
    <property type="entry name" value="Creatinase/prolidase N-terminal domain"/>
    <property type="match status" value="1"/>
</dbReference>
<dbReference type="Pfam" id="PF00557">
    <property type="entry name" value="Peptidase_M24"/>
    <property type="match status" value="1"/>
</dbReference>
<evidence type="ECO:0000259" key="6">
    <source>
        <dbReference type="SMART" id="SM01011"/>
    </source>
</evidence>
<keyword evidence="5" id="KW-0464">Manganese</keyword>
<dbReference type="PANTHER" id="PTHR43226:SF4">
    <property type="entry name" value="XAA-PRO AMINOPEPTIDASE 3"/>
    <property type="match status" value="1"/>
</dbReference>
<proteinExistence type="inferred from homology"/>
<dbReference type="PROSITE" id="PS00491">
    <property type="entry name" value="PROLINE_PEPTIDASE"/>
    <property type="match status" value="1"/>
</dbReference>
<evidence type="ECO:0000256" key="2">
    <source>
        <dbReference type="ARBA" id="ARBA00008766"/>
    </source>
</evidence>
<dbReference type="GO" id="GO:0005829">
    <property type="term" value="C:cytosol"/>
    <property type="evidence" value="ECO:0007669"/>
    <property type="project" value="TreeGrafter"/>
</dbReference>
<comment type="similarity">
    <text evidence="2">Belongs to the peptidase M24B family.</text>
</comment>
<dbReference type="Pfam" id="PF05195">
    <property type="entry name" value="AMP_N"/>
    <property type="match status" value="1"/>
</dbReference>
<dbReference type="InterPro" id="IPR029149">
    <property type="entry name" value="Creatin/AminoP/Spt16_N"/>
</dbReference>
<keyword evidence="4" id="KW-0378">Hydrolase</keyword>
<dbReference type="GO" id="GO:0030145">
    <property type="term" value="F:manganese ion binding"/>
    <property type="evidence" value="ECO:0007669"/>
    <property type="project" value="InterPro"/>
</dbReference>
<name>A0A382NZ16_9ZZZZ</name>
<dbReference type="Gene3D" id="3.90.230.10">
    <property type="entry name" value="Creatinase/methionine aminopeptidase superfamily"/>
    <property type="match status" value="1"/>
</dbReference>
<dbReference type="SUPFAM" id="SSF55920">
    <property type="entry name" value="Creatinase/aminopeptidase"/>
    <property type="match status" value="1"/>
</dbReference>
<dbReference type="GO" id="GO:0070006">
    <property type="term" value="F:metalloaminopeptidase activity"/>
    <property type="evidence" value="ECO:0007669"/>
    <property type="project" value="InterPro"/>
</dbReference>
<dbReference type="PANTHER" id="PTHR43226">
    <property type="entry name" value="XAA-PRO AMINOPEPTIDASE 3"/>
    <property type="match status" value="1"/>
</dbReference>
<dbReference type="SMART" id="SM01011">
    <property type="entry name" value="AMP_N"/>
    <property type="match status" value="1"/>
</dbReference>
<dbReference type="InterPro" id="IPR007865">
    <property type="entry name" value="Aminopep_P_N"/>
</dbReference>
<reference evidence="7" key="1">
    <citation type="submission" date="2018-05" db="EMBL/GenBank/DDBJ databases">
        <authorList>
            <person name="Lanie J.A."/>
            <person name="Ng W.-L."/>
            <person name="Kazmierczak K.M."/>
            <person name="Andrzejewski T.M."/>
            <person name="Davidsen T.M."/>
            <person name="Wayne K.J."/>
            <person name="Tettelin H."/>
            <person name="Glass J.I."/>
            <person name="Rusch D."/>
            <person name="Podicherti R."/>
            <person name="Tsui H.-C.T."/>
            <person name="Winkler M.E."/>
        </authorList>
    </citation>
    <scope>NUCLEOTIDE SEQUENCE</scope>
</reference>
<sequence>MFSAEIYDKRRKKLAEGIDDGLILLMGNSQLPMNYPSNYLRFRQDSNFLYYCGLDHPGLNMIIDSNSGESMLFADDLTVQDIVWEGERTSVSEMAEASGIQRVFSSEKLSSYLLKSNPIHFLPLYREDQEMFLQSLLNSSKTDASKSLIMKVISQRSIKTENELEEIESALDVTAEMHKIAMRQTGDGISEQKIVGKIEGYALENGRHLAYPIIFTVHGEILHNNNYINTMRSGQLALNDSGAESPLHYASDVTRTFPVNGKFTDIQKDIYNIVWNMQDSAFNYCKPGNSYKDAHLTASRIAVEGLTNMGIMRGNPDDAVAAGAHALFFPHGLGHMLGLDVHDMEGL</sequence>
<accession>A0A382NZ16</accession>
<dbReference type="AlphaFoldDB" id="A0A382NZ16"/>
<protein>
    <recommendedName>
        <fullName evidence="6">Aminopeptidase P N-terminal domain-containing protein</fullName>
    </recommendedName>
</protein>
<dbReference type="GO" id="GO:0006508">
    <property type="term" value="P:proteolysis"/>
    <property type="evidence" value="ECO:0007669"/>
    <property type="project" value="TreeGrafter"/>
</dbReference>
<dbReference type="InterPro" id="IPR001131">
    <property type="entry name" value="Peptidase_M24B_aminopep-P_CS"/>
</dbReference>
<dbReference type="InterPro" id="IPR052433">
    <property type="entry name" value="X-Pro_dipept-like"/>
</dbReference>
<evidence type="ECO:0000313" key="7">
    <source>
        <dbReference type="EMBL" id="SVC65605.1"/>
    </source>
</evidence>
<dbReference type="InterPro" id="IPR000994">
    <property type="entry name" value="Pept_M24"/>
</dbReference>
<keyword evidence="3" id="KW-0479">Metal-binding</keyword>
<evidence type="ECO:0000256" key="5">
    <source>
        <dbReference type="ARBA" id="ARBA00023211"/>
    </source>
</evidence>
<dbReference type="InterPro" id="IPR036005">
    <property type="entry name" value="Creatinase/aminopeptidase-like"/>
</dbReference>
<gene>
    <name evidence="7" type="ORF">METZ01_LOCUS318459</name>
</gene>
<comment type="cofactor">
    <cofactor evidence="1">
        <name>Mn(2+)</name>
        <dbReference type="ChEBI" id="CHEBI:29035"/>
    </cofactor>
</comment>